<name>A0A7R8ZQ68_9CRUS</name>
<evidence type="ECO:0000313" key="1">
    <source>
        <dbReference type="EMBL" id="CAD7232318.1"/>
    </source>
</evidence>
<protein>
    <submittedName>
        <fullName evidence="1">Uncharacterized protein</fullName>
    </submittedName>
</protein>
<dbReference type="AlphaFoldDB" id="A0A7R8ZQ68"/>
<sequence>MNFGWTDVNGTQIPYILRTGDVKFVAVKIAEKVLDKFVTMLPVSVVICNRIQTYIVTRNEAELLNDMLTKHCEGSFVQHTSFNEKDYMVQLDDFIEFHRFLETCHRKIVEKKHDFESDRCGFFRINGESVVPYTVKNGVKLVPLSYFEGETDQLKQKAQKVDSWELAYLKFCCNVQGVEVKNALFNESGDCDVVSLDDIKGYFPANNKFEEYFPSNPTDHQS</sequence>
<reference evidence="1" key="1">
    <citation type="submission" date="2020-11" db="EMBL/GenBank/DDBJ databases">
        <authorList>
            <person name="Tran Van P."/>
        </authorList>
    </citation>
    <scope>NUCLEOTIDE SEQUENCE</scope>
</reference>
<dbReference type="EMBL" id="OB664510">
    <property type="protein sequence ID" value="CAD7232318.1"/>
    <property type="molecule type" value="Genomic_DNA"/>
</dbReference>
<organism evidence="1">
    <name type="scientific">Cyprideis torosa</name>
    <dbReference type="NCBI Taxonomy" id="163714"/>
    <lineage>
        <taxon>Eukaryota</taxon>
        <taxon>Metazoa</taxon>
        <taxon>Ecdysozoa</taxon>
        <taxon>Arthropoda</taxon>
        <taxon>Crustacea</taxon>
        <taxon>Oligostraca</taxon>
        <taxon>Ostracoda</taxon>
        <taxon>Podocopa</taxon>
        <taxon>Podocopida</taxon>
        <taxon>Cytherocopina</taxon>
        <taxon>Cytheroidea</taxon>
        <taxon>Cytherideidae</taxon>
        <taxon>Cyprideis</taxon>
    </lineage>
</organism>
<gene>
    <name evidence="1" type="ORF">CTOB1V02_LOCUS10154</name>
</gene>
<accession>A0A7R8ZQ68</accession>
<dbReference type="OrthoDB" id="6497308at2759"/>
<proteinExistence type="predicted"/>